<protein>
    <submittedName>
        <fullName evidence="4">Amino acid aldolase</fullName>
    </submittedName>
</protein>
<evidence type="ECO:0000313" key="4">
    <source>
        <dbReference type="EMBL" id="RIX50786.1"/>
    </source>
</evidence>
<keyword evidence="5" id="KW-1185">Reference proteome</keyword>
<dbReference type="Gene3D" id="2.40.37.20">
    <property type="entry name" value="D-serine dehydratase-like domain"/>
    <property type="match status" value="1"/>
</dbReference>
<dbReference type="Pfam" id="PF14031">
    <property type="entry name" value="D-ser_dehydrat"/>
    <property type="match status" value="1"/>
</dbReference>
<evidence type="ECO:0000313" key="5">
    <source>
        <dbReference type="Proteomes" id="UP000266482"/>
    </source>
</evidence>
<dbReference type="Proteomes" id="UP000266482">
    <property type="component" value="Unassembled WGS sequence"/>
</dbReference>
<proteinExistence type="inferred from homology"/>
<evidence type="ECO:0000256" key="2">
    <source>
        <dbReference type="ARBA" id="ARBA00023239"/>
    </source>
</evidence>
<comment type="similarity">
    <text evidence="1">Belongs to the DSD1 family.</text>
</comment>
<keyword evidence="2" id="KW-0456">Lyase</keyword>
<dbReference type="SMART" id="SM01119">
    <property type="entry name" value="D-ser_dehydrat"/>
    <property type="match status" value="1"/>
</dbReference>
<sequence>MSGKPADFSPLETPCIVIHLEKTEANIAKMAAAIRKTGVRLRPHAKTHKLPEMAHRQLQAGAAGITVAKISEAEVMADGGIHDLFVAYPVVGLSKLRRAAKLIQAGVRLILGVDSLEGAQRMAQVAREQNVEFEARLEIESGLNRTGVSAAAAVALAKEIDALEGVSLTGIFTYRGAMLGGAGTTDLRSAGHEEGRFMVQTADNLRAAGIGIRDVSVGSSPTAVYAAEIEGVTEVRPGTYIYQDAMQAAFGLCSLDECAGTVLATVVSRPAPDRIVIDGGSKTFATDVQPGKPPLHLKGFGRVIGDPEAVFERMNEEHGVIVVSPDSRYQVGDVIGIIPNHICSTVNLHNFVYLLNADGETAKVPVAARGLLE</sequence>
<dbReference type="EMBL" id="QXQA01000013">
    <property type="protein sequence ID" value="RIX50786.1"/>
    <property type="molecule type" value="Genomic_DNA"/>
</dbReference>
<dbReference type="Gene3D" id="3.20.20.10">
    <property type="entry name" value="Alanine racemase"/>
    <property type="match status" value="1"/>
</dbReference>
<dbReference type="GO" id="GO:0008721">
    <property type="term" value="F:D-serine ammonia-lyase activity"/>
    <property type="evidence" value="ECO:0007669"/>
    <property type="project" value="TreeGrafter"/>
</dbReference>
<organism evidence="4 5">
    <name type="scientific">Paenibacillus nanensis</name>
    <dbReference type="NCBI Taxonomy" id="393251"/>
    <lineage>
        <taxon>Bacteria</taxon>
        <taxon>Bacillati</taxon>
        <taxon>Bacillota</taxon>
        <taxon>Bacilli</taxon>
        <taxon>Bacillales</taxon>
        <taxon>Paenibacillaceae</taxon>
        <taxon>Paenibacillus</taxon>
    </lineage>
</organism>
<dbReference type="RefSeq" id="WP_119601437.1">
    <property type="nucleotide sequence ID" value="NZ_QXQA01000013.1"/>
</dbReference>
<dbReference type="InterPro" id="IPR042208">
    <property type="entry name" value="D-ser_dehydrat-like_sf"/>
</dbReference>
<dbReference type="PANTHER" id="PTHR28004">
    <property type="entry name" value="ZGC:162816-RELATED"/>
    <property type="match status" value="1"/>
</dbReference>
<dbReference type="InterPro" id="IPR026956">
    <property type="entry name" value="D-ser_dehydrat-like_dom"/>
</dbReference>
<reference evidence="4 5" key="1">
    <citation type="submission" date="2018-09" db="EMBL/GenBank/DDBJ databases">
        <title>Paenibacillus aracenensis nov. sp. isolated from a cave in southern Spain.</title>
        <authorList>
            <person name="Jurado V."/>
            <person name="Gutierrez-Patricio S."/>
            <person name="Gonzalez-Pimentel J.L."/>
            <person name="Miller A.Z."/>
            <person name="Laiz L."/>
            <person name="Saiz-Jimenez C."/>
        </authorList>
    </citation>
    <scope>NUCLEOTIDE SEQUENCE [LARGE SCALE GENOMIC DNA]</scope>
    <source>
        <strain evidence="4 5">DSM 22867</strain>
    </source>
</reference>
<evidence type="ECO:0000259" key="3">
    <source>
        <dbReference type="SMART" id="SM01119"/>
    </source>
</evidence>
<dbReference type="InterPro" id="IPR051466">
    <property type="entry name" value="D-amino_acid_metab_enzyme"/>
</dbReference>
<dbReference type="InterPro" id="IPR029066">
    <property type="entry name" value="PLP-binding_barrel"/>
</dbReference>
<name>A0A3A1USK3_9BACL</name>
<comment type="caution">
    <text evidence="4">The sequence shown here is derived from an EMBL/GenBank/DDBJ whole genome shotgun (WGS) entry which is preliminary data.</text>
</comment>
<dbReference type="PANTHER" id="PTHR28004:SF2">
    <property type="entry name" value="D-SERINE DEHYDRATASE"/>
    <property type="match status" value="1"/>
</dbReference>
<dbReference type="GO" id="GO:0036088">
    <property type="term" value="P:D-serine catabolic process"/>
    <property type="evidence" value="ECO:0007669"/>
    <property type="project" value="TreeGrafter"/>
</dbReference>
<dbReference type="OrthoDB" id="9788869at2"/>
<feature type="domain" description="D-serine dehydratase-like" evidence="3">
    <location>
        <begin position="259"/>
        <end position="356"/>
    </location>
</feature>
<dbReference type="AlphaFoldDB" id="A0A3A1USK3"/>
<accession>A0A3A1USK3</accession>
<dbReference type="SUPFAM" id="SSF51419">
    <property type="entry name" value="PLP-binding barrel"/>
    <property type="match status" value="1"/>
</dbReference>
<dbReference type="InterPro" id="IPR001608">
    <property type="entry name" value="Ala_racemase_N"/>
</dbReference>
<gene>
    <name evidence="4" type="ORF">D3P08_18990</name>
</gene>
<evidence type="ECO:0000256" key="1">
    <source>
        <dbReference type="ARBA" id="ARBA00005323"/>
    </source>
</evidence>
<dbReference type="Pfam" id="PF01168">
    <property type="entry name" value="Ala_racemase_N"/>
    <property type="match status" value="1"/>
</dbReference>